<feature type="domain" description="AAA" evidence="1">
    <location>
        <begin position="32"/>
        <end position="155"/>
    </location>
</feature>
<dbReference type="PANTHER" id="PTHR42990">
    <property type="entry name" value="ATPASE"/>
    <property type="match status" value="1"/>
</dbReference>
<reference evidence="2 3" key="2">
    <citation type="submission" date="2018-09" db="EMBL/GenBank/DDBJ databases">
        <title>Genome of Sphaerochaeta halotolerans strain 4-11.</title>
        <authorList>
            <person name="Nazina T.N."/>
            <person name="Sokolova D.S."/>
        </authorList>
    </citation>
    <scope>NUCLEOTIDE SEQUENCE [LARGE SCALE GENOMIC DNA]</scope>
    <source>
        <strain evidence="2 3">4-11</strain>
    </source>
</reference>
<dbReference type="Proteomes" id="UP000264002">
    <property type="component" value="Unassembled WGS sequence"/>
</dbReference>
<comment type="caution">
    <text evidence="2">The sequence shown here is derived from an EMBL/GenBank/DDBJ whole genome shotgun (WGS) entry which is preliminary data.</text>
</comment>
<sequence>MDRLYEFYRRRLQYTDMTLVREFETAVSWDARLVGIKGARGCGKTTLILQHIKKTFQNNLDVALYVSLDNLYFANNLLLEFVDTFVKHGGTHIFLDEVHKYPDWAVAIKNLYDEFPMLHIVFTGSSLLELERGKADLSRRALMYELPGLSFREYLEIETKMTFPAFSITDLLDKHGQIAQEIVSHIKPFMYFSDYLKIGYYPYYLEGVGDYSMRLEETVLVILEQELPMLRGIEPAYIPKIKQLLSIIAQSAPFVPNITKLSERIGINRQTFITYITYLEQANLIRLLYRSTTGIGLLQKPDKIFLDNTNLMYTLGYNNPSMGTVRETFLASQLSQVSTVTFSPQSDFLVDGTYTIEVGGKKKSRRQLQGIEDAYIASDDIEFGFGRKIPLWLFGFLY</sequence>
<proteinExistence type="predicted"/>
<organism evidence="2 3">
    <name type="scientific">Sphaerochaeta halotolerans</name>
    <dbReference type="NCBI Taxonomy" id="2293840"/>
    <lineage>
        <taxon>Bacteria</taxon>
        <taxon>Pseudomonadati</taxon>
        <taxon>Spirochaetota</taxon>
        <taxon>Spirochaetia</taxon>
        <taxon>Spirochaetales</taxon>
        <taxon>Sphaerochaetaceae</taxon>
        <taxon>Sphaerochaeta</taxon>
    </lineage>
</organism>
<dbReference type="Pfam" id="PF13173">
    <property type="entry name" value="AAA_14"/>
    <property type="match status" value="1"/>
</dbReference>
<dbReference type="EMBL" id="QUWK01000001">
    <property type="protein sequence ID" value="RFU96303.1"/>
    <property type="molecule type" value="Genomic_DNA"/>
</dbReference>
<evidence type="ECO:0000313" key="3">
    <source>
        <dbReference type="Proteomes" id="UP000264002"/>
    </source>
</evidence>
<dbReference type="InterPro" id="IPR027417">
    <property type="entry name" value="P-loop_NTPase"/>
</dbReference>
<evidence type="ECO:0000259" key="1">
    <source>
        <dbReference type="Pfam" id="PF13173"/>
    </source>
</evidence>
<protein>
    <submittedName>
        <fullName evidence="2">AAA family ATPase</fullName>
    </submittedName>
</protein>
<dbReference type="RefSeq" id="WP_117329120.1">
    <property type="nucleotide sequence ID" value="NZ_QUWK01000001.1"/>
</dbReference>
<name>A0A372MLM6_9SPIR</name>
<evidence type="ECO:0000313" key="2">
    <source>
        <dbReference type="EMBL" id="RFU96303.1"/>
    </source>
</evidence>
<dbReference type="PANTHER" id="PTHR42990:SF1">
    <property type="entry name" value="AAA+ ATPASE DOMAIN-CONTAINING PROTEIN"/>
    <property type="match status" value="1"/>
</dbReference>
<gene>
    <name evidence="2" type="ORF">DYP60_01255</name>
</gene>
<dbReference type="InterPro" id="IPR041682">
    <property type="entry name" value="AAA_14"/>
</dbReference>
<accession>A0A372MLM6</accession>
<keyword evidence="3" id="KW-1185">Reference proteome</keyword>
<reference evidence="3" key="1">
    <citation type="submission" date="2018-08" db="EMBL/GenBank/DDBJ databases">
        <authorList>
            <person name="Grouzdev D.S."/>
            <person name="Krutkina M.S."/>
        </authorList>
    </citation>
    <scope>NUCLEOTIDE SEQUENCE [LARGE SCALE GENOMIC DNA]</scope>
    <source>
        <strain evidence="3">4-11</strain>
    </source>
</reference>
<dbReference type="AlphaFoldDB" id="A0A372MLM6"/>
<dbReference type="SUPFAM" id="SSF52540">
    <property type="entry name" value="P-loop containing nucleoside triphosphate hydrolases"/>
    <property type="match status" value="1"/>
</dbReference>